<sequence>MKSLLKVSAALIIAAIPVSAIAATPALDFTKIDTAKTGKVTEAELKAAYPSLTPDQFKKADTNGDGTLSKTEFDAWMKTLG</sequence>
<dbReference type="PROSITE" id="PS50222">
    <property type="entry name" value="EF_HAND_2"/>
    <property type="match status" value="1"/>
</dbReference>
<reference evidence="1 2" key="1">
    <citation type="journal article" date="2015" name="Int. J. Syst. Evol. Microbiol.">
        <title>Youhaiella tibetensis gen. nov., sp. nov., isolated from subsurface sediment.</title>
        <authorList>
            <person name="Wang Y.X."/>
            <person name="Huang F.Q."/>
            <person name="Nogi Y."/>
            <person name="Pang S.J."/>
            <person name="Wang P.K."/>
            <person name="Lv J."/>
        </authorList>
    </citation>
    <scope>NUCLEOTIDE SEQUENCE [LARGE SCALE GENOMIC DNA]</scope>
    <source>
        <strain evidence="2">fig4</strain>
    </source>
</reference>
<dbReference type="InterPro" id="IPR018247">
    <property type="entry name" value="EF_Hand_1_Ca_BS"/>
</dbReference>
<dbReference type="PROSITE" id="PS00018">
    <property type="entry name" value="EF_HAND_1"/>
    <property type="match status" value="1"/>
</dbReference>
<dbReference type="RefSeq" id="WP_147656694.1">
    <property type="nucleotide sequence ID" value="NZ_BMFM01000001.1"/>
</dbReference>
<dbReference type="InterPro" id="IPR011992">
    <property type="entry name" value="EF-hand-dom_pair"/>
</dbReference>
<dbReference type="SUPFAM" id="SSF47473">
    <property type="entry name" value="EF-hand"/>
    <property type="match status" value="1"/>
</dbReference>
<protein>
    <submittedName>
        <fullName evidence="1">EF-hand domain-containing protein</fullName>
    </submittedName>
</protein>
<dbReference type="GO" id="GO:0005509">
    <property type="term" value="F:calcium ion binding"/>
    <property type="evidence" value="ECO:0007669"/>
    <property type="project" value="InterPro"/>
</dbReference>
<dbReference type="OrthoDB" id="5470953at2"/>
<keyword evidence="2" id="KW-1185">Reference proteome</keyword>
<dbReference type="EMBL" id="CP041690">
    <property type="protein sequence ID" value="QEE21449.1"/>
    <property type="molecule type" value="Genomic_DNA"/>
</dbReference>
<dbReference type="Gene3D" id="1.10.238.10">
    <property type="entry name" value="EF-hand"/>
    <property type="match status" value="1"/>
</dbReference>
<proteinExistence type="predicted"/>
<evidence type="ECO:0000313" key="1">
    <source>
        <dbReference type="EMBL" id="QEE21449.1"/>
    </source>
</evidence>
<dbReference type="CDD" id="cd00051">
    <property type="entry name" value="EFh"/>
    <property type="match status" value="1"/>
</dbReference>
<dbReference type="AlphaFoldDB" id="A0A5B9DRP4"/>
<organism evidence="1 2">
    <name type="scientific">Paradevosia tibetensis</name>
    <dbReference type="NCBI Taxonomy" id="1447062"/>
    <lineage>
        <taxon>Bacteria</taxon>
        <taxon>Pseudomonadati</taxon>
        <taxon>Pseudomonadota</taxon>
        <taxon>Alphaproteobacteria</taxon>
        <taxon>Hyphomicrobiales</taxon>
        <taxon>Devosiaceae</taxon>
        <taxon>Paradevosia</taxon>
    </lineage>
</organism>
<gene>
    <name evidence="1" type="ORF">FNA67_15185</name>
</gene>
<dbReference type="InterPro" id="IPR002048">
    <property type="entry name" value="EF_hand_dom"/>
</dbReference>
<dbReference type="Pfam" id="PF13202">
    <property type="entry name" value="EF-hand_5"/>
    <property type="match status" value="1"/>
</dbReference>
<accession>A0A5B9DRP4</accession>
<evidence type="ECO:0000313" key="2">
    <source>
        <dbReference type="Proteomes" id="UP000321062"/>
    </source>
</evidence>
<name>A0A5B9DRP4_9HYPH</name>
<dbReference type="Proteomes" id="UP000321062">
    <property type="component" value="Chromosome"/>
</dbReference>
<dbReference type="KEGG" id="yti:FNA67_15185"/>